<feature type="region of interest" description="Disordered" evidence="1">
    <location>
        <begin position="105"/>
        <end position="126"/>
    </location>
</feature>
<evidence type="ECO:0000313" key="3">
    <source>
        <dbReference type="Proteomes" id="UP000293142"/>
    </source>
</evidence>
<dbReference type="EMBL" id="SIRE01000007">
    <property type="protein sequence ID" value="TBL79439.1"/>
    <property type="molecule type" value="Genomic_DNA"/>
</dbReference>
<sequence length="126" mass="13488">MRNKTRKNVRAAARISRQSSRPFLNKAQVNGLFSGFGGGGATPGGGAGAGAGAGASLFSSFGGFDGLIKMMGHIQKFYGIYKQVTPYFKMFSSFMQPKAATASIRTAEKPARGRRIQQTGVKYKRQ</sequence>
<comment type="caution">
    <text evidence="2">The sequence shown here is derived from an EMBL/GenBank/DDBJ whole genome shotgun (WGS) entry which is preliminary data.</text>
</comment>
<reference evidence="2 3" key="1">
    <citation type="submission" date="2019-02" db="EMBL/GenBank/DDBJ databases">
        <title>Paenibacillus sp. nov., isolated from surface-sterilized tissue of Thalictrum simplex L.</title>
        <authorList>
            <person name="Tuo L."/>
        </authorList>
    </citation>
    <scope>NUCLEOTIDE SEQUENCE [LARGE SCALE GENOMIC DNA]</scope>
    <source>
        <strain evidence="2 3">N2SHLJ1</strain>
    </source>
</reference>
<accession>A0A4Q9DRN5</accession>
<keyword evidence="3" id="KW-1185">Reference proteome</keyword>
<dbReference type="AlphaFoldDB" id="A0A4Q9DRN5"/>
<name>A0A4Q9DRN5_9BACL</name>
<evidence type="ECO:0000313" key="2">
    <source>
        <dbReference type="EMBL" id="TBL79439.1"/>
    </source>
</evidence>
<protein>
    <submittedName>
        <fullName evidence="2">Uncharacterized protein</fullName>
    </submittedName>
</protein>
<proteinExistence type="predicted"/>
<evidence type="ECO:0000256" key="1">
    <source>
        <dbReference type="SAM" id="MobiDB-lite"/>
    </source>
</evidence>
<dbReference type="Proteomes" id="UP000293142">
    <property type="component" value="Unassembled WGS sequence"/>
</dbReference>
<organism evidence="2 3">
    <name type="scientific">Paenibacillus thalictri</name>
    <dbReference type="NCBI Taxonomy" id="2527873"/>
    <lineage>
        <taxon>Bacteria</taxon>
        <taxon>Bacillati</taxon>
        <taxon>Bacillota</taxon>
        <taxon>Bacilli</taxon>
        <taxon>Bacillales</taxon>
        <taxon>Paenibacillaceae</taxon>
        <taxon>Paenibacillus</taxon>
    </lineage>
</organism>
<gene>
    <name evidence="2" type="ORF">EYB31_11025</name>
</gene>